<dbReference type="AlphaFoldDB" id="A0A9W6Q1D7"/>
<sequence>MQMTEQRTATVVVGWQGELLGAVGPFATDSPYWAQVGEVAAAASRAAGVPLAVLRLLSVAGGEGGRGGGTVYLAVASERPTGALAPADTEDVGHPLRLRWASADGLAAEWAWADGELAELGRPRTGPVEQVRSWNLSALSRFPTADGPVWLKSTPPFAVPEAAVIARAGRVDPELVPRVLAADGRRVLLADVPGVDCWGVPEDGMLTAVDRWAAVQAAVAADGPGEWADCSPTALAERFPALLERLRPELSEQEYAQARELAGQLPAIARELESCGLPSTLVHGDFHPGNWRFDGERATVLDFSDAAWGHPALDGLRPMPFLSPERWAVVRARWADAWRELVPDCAPERALELAPPLVHVHFALRYQEFLDGIEPSEHPYHAGDPAGEVRRALRSLGKALFPTVGSEPRGAGRELYHALMARTGSSAQLVLDAWAAEALPGYPERLAAAASYDAFTAQSAQEQDLLECELYALSRTADALALEFQPPYGDGPVRDGVRLGVGREEFAAFFARLGMTEVGAADGFDPFLHEIAELVPAEDPDAPIELLDVLWPGFVLGELVFTRAGVRVRAGARVAEPGWADASPVYWAFRRRGRRPVDLSQGWGSNSQWSTSHRMDFRTADGDRLNVVRTPERLSDHHAIDGFPPLSRAEAEELLRHRCLLRRPAGYPELVVDSQEAADFWPFDWTLPEPAACSPDCRDHGSNWQRP</sequence>
<evidence type="ECO:0000259" key="1">
    <source>
        <dbReference type="Pfam" id="PF01636"/>
    </source>
</evidence>
<reference evidence="2" key="1">
    <citation type="submission" date="2023-02" db="EMBL/GenBank/DDBJ databases">
        <title>Kitasatospora phosalacinea NBRC 14627.</title>
        <authorList>
            <person name="Ichikawa N."/>
            <person name="Sato H."/>
            <person name="Tonouchi N."/>
        </authorList>
    </citation>
    <scope>NUCLEOTIDE SEQUENCE</scope>
    <source>
        <strain evidence="2">NBRC 14627</strain>
    </source>
</reference>
<name>A0A9W6Q1D7_9ACTN</name>
<feature type="domain" description="Aminoglycoside phosphotransferase" evidence="1">
    <location>
        <begin position="176"/>
        <end position="339"/>
    </location>
</feature>
<dbReference type="InterPro" id="IPR011009">
    <property type="entry name" value="Kinase-like_dom_sf"/>
</dbReference>
<proteinExistence type="predicted"/>
<dbReference type="Pfam" id="PF01636">
    <property type="entry name" value="APH"/>
    <property type="match status" value="1"/>
</dbReference>
<dbReference type="InterPro" id="IPR002575">
    <property type="entry name" value="Aminoglycoside_PTrfase"/>
</dbReference>
<organism evidence="2 3">
    <name type="scientific">Kitasatospora phosalacinea</name>
    <dbReference type="NCBI Taxonomy" id="2065"/>
    <lineage>
        <taxon>Bacteria</taxon>
        <taxon>Bacillati</taxon>
        <taxon>Actinomycetota</taxon>
        <taxon>Actinomycetes</taxon>
        <taxon>Kitasatosporales</taxon>
        <taxon>Streptomycetaceae</taxon>
        <taxon>Kitasatospora</taxon>
    </lineage>
</organism>
<protein>
    <recommendedName>
        <fullName evidence="1">Aminoglycoside phosphotransferase domain-containing protein</fullName>
    </recommendedName>
</protein>
<evidence type="ECO:0000313" key="3">
    <source>
        <dbReference type="Proteomes" id="UP001165041"/>
    </source>
</evidence>
<dbReference type="Gene3D" id="3.90.1200.10">
    <property type="match status" value="1"/>
</dbReference>
<dbReference type="SUPFAM" id="SSF56112">
    <property type="entry name" value="Protein kinase-like (PK-like)"/>
    <property type="match status" value="1"/>
</dbReference>
<evidence type="ECO:0000313" key="2">
    <source>
        <dbReference type="EMBL" id="GLW68174.1"/>
    </source>
</evidence>
<gene>
    <name evidence="2" type="ORF">Kpho02_04730</name>
</gene>
<accession>A0A9W6Q1D7</accession>
<dbReference type="EMBL" id="BSSA01000001">
    <property type="protein sequence ID" value="GLW68174.1"/>
    <property type="molecule type" value="Genomic_DNA"/>
</dbReference>
<dbReference type="Proteomes" id="UP001165041">
    <property type="component" value="Unassembled WGS sequence"/>
</dbReference>
<comment type="caution">
    <text evidence="2">The sequence shown here is derived from an EMBL/GenBank/DDBJ whole genome shotgun (WGS) entry which is preliminary data.</text>
</comment>